<dbReference type="Pfam" id="PF07727">
    <property type="entry name" value="RVT_2"/>
    <property type="match status" value="1"/>
</dbReference>
<dbReference type="InterPro" id="IPR043502">
    <property type="entry name" value="DNA/RNA_pol_sf"/>
</dbReference>
<evidence type="ECO:0000259" key="1">
    <source>
        <dbReference type="Pfam" id="PF07727"/>
    </source>
</evidence>
<evidence type="ECO:0000313" key="2">
    <source>
        <dbReference type="EMBL" id="KAK9214355.1"/>
    </source>
</evidence>
<dbReference type="AlphaFoldDB" id="A0AAP0MP55"/>
<dbReference type="EMBL" id="JBCGBO010000003">
    <property type="protein sequence ID" value="KAK9214355.1"/>
    <property type="molecule type" value="Genomic_DNA"/>
</dbReference>
<dbReference type="SUPFAM" id="SSF56672">
    <property type="entry name" value="DNA/RNA polymerases"/>
    <property type="match status" value="1"/>
</dbReference>
<sequence>MVTRQKARAKSHLALLSTPTTTNEPKTLKAALKHQHWVAAMQEELTALYQNQTWSLMPRPPDTNVVGSKWVYKIKHKEDGSIDRFKARLVAKGFTQIPGVDFAETFSPVVKHTTIRLVLALAVCSCWVLKQLDVRNTFLHGHLKEDVYMEQPPGFIDSSKPSYVCKFHRSLYGLKQAPRAWFECLS</sequence>
<dbReference type="Proteomes" id="UP001428341">
    <property type="component" value="Unassembled WGS sequence"/>
</dbReference>
<feature type="domain" description="Reverse transcriptase Ty1/copia-type" evidence="1">
    <location>
        <begin position="51"/>
        <end position="186"/>
    </location>
</feature>
<keyword evidence="3" id="KW-1185">Reference proteome</keyword>
<dbReference type="InterPro" id="IPR013103">
    <property type="entry name" value="RVT_2"/>
</dbReference>
<evidence type="ECO:0000313" key="3">
    <source>
        <dbReference type="Proteomes" id="UP001428341"/>
    </source>
</evidence>
<accession>A0AAP0MP55</accession>
<name>A0AAP0MP55_9ROSI</name>
<proteinExistence type="predicted"/>
<reference evidence="2 3" key="1">
    <citation type="submission" date="2024-05" db="EMBL/GenBank/DDBJ databases">
        <title>Haplotype-resolved chromosome-level genome assembly of Huyou (Citrus changshanensis).</title>
        <authorList>
            <person name="Miao C."/>
            <person name="Chen W."/>
            <person name="Wu Y."/>
            <person name="Wang L."/>
            <person name="Zhao S."/>
            <person name="Grierson D."/>
            <person name="Xu C."/>
            <person name="Chen K."/>
        </authorList>
    </citation>
    <scope>NUCLEOTIDE SEQUENCE [LARGE SCALE GENOMIC DNA]</scope>
    <source>
        <strain evidence="2">01-14</strain>
        <tissue evidence="2">Leaf</tissue>
    </source>
</reference>
<comment type="caution">
    <text evidence="2">The sequence shown here is derived from an EMBL/GenBank/DDBJ whole genome shotgun (WGS) entry which is preliminary data.</text>
</comment>
<gene>
    <name evidence="2" type="ORF">WN944_006344</name>
</gene>
<protein>
    <recommendedName>
        <fullName evidence="1">Reverse transcriptase Ty1/copia-type domain-containing protein</fullName>
    </recommendedName>
</protein>
<organism evidence="2 3">
    <name type="scientific">Citrus x changshan-huyou</name>
    <dbReference type="NCBI Taxonomy" id="2935761"/>
    <lineage>
        <taxon>Eukaryota</taxon>
        <taxon>Viridiplantae</taxon>
        <taxon>Streptophyta</taxon>
        <taxon>Embryophyta</taxon>
        <taxon>Tracheophyta</taxon>
        <taxon>Spermatophyta</taxon>
        <taxon>Magnoliopsida</taxon>
        <taxon>eudicotyledons</taxon>
        <taxon>Gunneridae</taxon>
        <taxon>Pentapetalae</taxon>
        <taxon>rosids</taxon>
        <taxon>malvids</taxon>
        <taxon>Sapindales</taxon>
        <taxon>Rutaceae</taxon>
        <taxon>Aurantioideae</taxon>
        <taxon>Citrus</taxon>
    </lineage>
</organism>